<evidence type="ECO:0000259" key="9">
    <source>
        <dbReference type="Pfam" id="PF01138"/>
    </source>
</evidence>
<evidence type="ECO:0000256" key="8">
    <source>
        <dbReference type="ARBA" id="ARBA00023242"/>
    </source>
</evidence>
<dbReference type="InterPro" id="IPR036345">
    <property type="entry name" value="ExoRNase_PH_dom2_sf"/>
</dbReference>
<dbReference type="Gene3D" id="3.30.230.70">
    <property type="entry name" value="GHMP Kinase, N-terminal domain"/>
    <property type="match status" value="1"/>
</dbReference>
<dbReference type="GO" id="GO:0034475">
    <property type="term" value="P:U4 snRNA 3'-end processing"/>
    <property type="evidence" value="ECO:0007669"/>
    <property type="project" value="TreeGrafter"/>
</dbReference>
<dbReference type="InterPro" id="IPR020568">
    <property type="entry name" value="Ribosomal_Su5_D2-typ_SF"/>
</dbReference>
<dbReference type="GO" id="GO:0071051">
    <property type="term" value="P:poly(A)-dependent snoRNA 3'-end processing"/>
    <property type="evidence" value="ECO:0007669"/>
    <property type="project" value="TreeGrafter"/>
</dbReference>
<dbReference type="GO" id="GO:0000176">
    <property type="term" value="C:nuclear exosome (RNase complex)"/>
    <property type="evidence" value="ECO:0007669"/>
    <property type="project" value="TreeGrafter"/>
</dbReference>
<comment type="caution">
    <text evidence="10">The sequence shown here is derived from an EMBL/GenBank/DDBJ whole genome shotgun (WGS) entry which is preliminary data.</text>
</comment>
<reference evidence="10 11" key="2">
    <citation type="submission" date="2016-08" db="EMBL/GenBank/DDBJ databases">
        <title>Pervasive Adenine N6-methylation of Active Genes in Fungi.</title>
        <authorList>
            <consortium name="DOE Joint Genome Institute"/>
            <person name="Mondo S.J."/>
            <person name="Dannebaum R.O."/>
            <person name="Kuo R.C."/>
            <person name="Labutti K."/>
            <person name="Haridas S."/>
            <person name="Kuo A."/>
            <person name="Salamov A."/>
            <person name="Ahrendt S.R."/>
            <person name="Lipzen A."/>
            <person name="Sullivan W."/>
            <person name="Andreopoulos W.B."/>
            <person name="Clum A."/>
            <person name="Lindquist E."/>
            <person name="Daum C."/>
            <person name="Ramamoorthy G.K."/>
            <person name="Gryganskyi A."/>
            <person name="Culley D."/>
            <person name="Magnuson J.K."/>
            <person name="James T.Y."/>
            <person name="O'Malley M.A."/>
            <person name="Stajich J.E."/>
            <person name="Spatafora J.W."/>
            <person name="Visel A."/>
            <person name="Grigoriev I.V."/>
        </authorList>
    </citation>
    <scope>NUCLEOTIDE SEQUENCE [LARGE SCALE GENOMIC DNA]</scope>
    <source>
        <strain evidence="11">finn</strain>
    </source>
</reference>
<gene>
    <name evidence="10" type="ORF">BCR36DRAFT_354123</name>
</gene>
<dbReference type="AlphaFoldDB" id="A0A1Y1V775"/>
<evidence type="ECO:0000256" key="2">
    <source>
        <dbReference type="ARBA" id="ARBA00004496"/>
    </source>
</evidence>
<keyword evidence="5" id="KW-0698">rRNA processing</keyword>
<dbReference type="GO" id="GO:0003723">
    <property type="term" value="F:RNA binding"/>
    <property type="evidence" value="ECO:0007669"/>
    <property type="project" value="UniProtKB-KW"/>
</dbReference>
<evidence type="ECO:0000313" key="10">
    <source>
        <dbReference type="EMBL" id="ORX48976.1"/>
    </source>
</evidence>
<dbReference type="Pfam" id="PF01138">
    <property type="entry name" value="RNase_PH"/>
    <property type="match status" value="1"/>
</dbReference>
<dbReference type="SUPFAM" id="SSF54211">
    <property type="entry name" value="Ribosomal protein S5 domain 2-like"/>
    <property type="match status" value="1"/>
</dbReference>
<dbReference type="STRING" id="1754191.A0A1Y1V775"/>
<dbReference type="PANTHER" id="PTHR11953">
    <property type="entry name" value="EXOSOME COMPLEX COMPONENT"/>
    <property type="match status" value="1"/>
</dbReference>
<dbReference type="SUPFAM" id="SSF55666">
    <property type="entry name" value="Ribonuclease PH domain 2-like"/>
    <property type="match status" value="1"/>
</dbReference>
<dbReference type="CDD" id="cd11371">
    <property type="entry name" value="RNase_PH_MTR3"/>
    <property type="match status" value="1"/>
</dbReference>
<keyword evidence="10" id="KW-0687">Ribonucleoprotein</keyword>
<evidence type="ECO:0000313" key="11">
    <source>
        <dbReference type="Proteomes" id="UP000193719"/>
    </source>
</evidence>
<evidence type="ECO:0000256" key="6">
    <source>
        <dbReference type="ARBA" id="ARBA00022835"/>
    </source>
</evidence>
<dbReference type="Proteomes" id="UP000193719">
    <property type="component" value="Unassembled WGS sequence"/>
</dbReference>
<dbReference type="InterPro" id="IPR027408">
    <property type="entry name" value="PNPase/RNase_PH_dom_sf"/>
</dbReference>
<keyword evidence="10" id="KW-0689">Ribosomal protein</keyword>
<dbReference type="GO" id="GO:0006364">
    <property type="term" value="P:rRNA processing"/>
    <property type="evidence" value="ECO:0007669"/>
    <property type="project" value="UniProtKB-KW"/>
</dbReference>
<evidence type="ECO:0000256" key="7">
    <source>
        <dbReference type="ARBA" id="ARBA00022884"/>
    </source>
</evidence>
<reference evidence="10 11" key="1">
    <citation type="submission" date="2016-08" db="EMBL/GenBank/DDBJ databases">
        <title>Genomes of anaerobic fungi encode conserved fungal cellulosomes for biomass hydrolysis.</title>
        <authorList>
            <consortium name="DOE Joint Genome Institute"/>
            <person name="Haitjema C.H."/>
            <person name="Gilmore S.P."/>
            <person name="Henske J.K."/>
            <person name="Solomon K.V."/>
            <person name="De Groot R."/>
            <person name="Kuo A."/>
            <person name="Mondo S.J."/>
            <person name="Salamov A.A."/>
            <person name="Labutti K."/>
            <person name="Zhao Z."/>
            <person name="Chiniquy J."/>
            <person name="Barry K."/>
            <person name="Brewer H.M."/>
            <person name="Purvine S.O."/>
            <person name="Wright A.T."/>
            <person name="Boxma B."/>
            <person name="Van Alen T."/>
            <person name="Hackstein J.H."/>
            <person name="Baker S.E."/>
            <person name="Grigoriev I.V."/>
            <person name="O'Malley M.A."/>
        </authorList>
    </citation>
    <scope>NUCLEOTIDE SEQUENCE [LARGE SCALE GENOMIC DNA]</scope>
    <source>
        <strain evidence="11">finn</strain>
    </source>
</reference>
<keyword evidence="6" id="KW-0271">Exosome</keyword>
<dbReference type="InterPro" id="IPR050080">
    <property type="entry name" value="RNase_PH"/>
</dbReference>
<evidence type="ECO:0000256" key="3">
    <source>
        <dbReference type="ARBA" id="ARBA00006678"/>
    </source>
</evidence>
<dbReference type="PANTHER" id="PTHR11953:SF2">
    <property type="entry name" value="EXOSOME COMPLEX COMPONENT MTR3"/>
    <property type="match status" value="1"/>
</dbReference>
<dbReference type="GO" id="GO:0005730">
    <property type="term" value="C:nucleolus"/>
    <property type="evidence" value="ECO:0007669"/>
    <property type="project" value="TreeGrafter"/>
</dbReference>
<evidence type="ECO:0000256" key="1">
    <source>
        <dbReference type="ARBA" id="ARBA00004123"/>
    </source>
</evidence>
<evidence type="ECO:0000256" key="4">
    <source>
        <dbReference type="ARBA" id="ARBA00022490"/>
    </source>
</evidence>
<dbReference type="GO" id="GO:0000177">
    <property type="term" value="C:cytoplasmic exosome (RNase complex)"/>
    <property type="evidence" value="ECO:0007669"/>
    <property type="project" value="TreeGrafter"/>
</dbReference>
<comment type="similarity">
    <text evidence="3">Belongs to the RNase PH family.</text>
</comment>
<dbReference type="EMBL" id="MCFH01000025">
    <property type="protein sequence ID" value="ORX48976.1"/>
    <property type="molecule type" value="Genomic_DNA"/>
</dbReference>
<comment type="subcellular location">
    <subcellularLocation>
        <location evidence="2">Cytoplasm</location>
    </subcellularLocation>
    <subcellularLocation>
        <location evidence="1">Nucleus</location>
    </subcellularLocation>
</comment>
<name>A0A1Y1V775_9FUNG</name>
<dbReference type="InterPro" id="IPR001247">
    <property type="entry name" value="ExoRNase_PH_dom1"/>
</dbReference>
<dbReference type="GO" id="GO:0016075">
    <property type="term" value="P:rRNA catabolic process"/>
    <property type="evidence" value="ECO:0007669"/>
    <property type="project" value="TreeGrafter"/>
</dbReference>
<accession>A0A1Y1V775</accession>
<keyword evidence="7" id="KW-0694">RNA-binding</keyword>
<keyword evidence="4" id="KW-0963">Cytoplasm</keyword>
<evidence type="ECO:0000256" key="5">
    <source>
        <dbReference type="ARBA" id="ARBA00022552"/>
    </source>
</evidence>
<sequence length="253" mass="28104">MDKRRINGPEISVKPIEKKITQTNSNDNEIRKNNRSIENIRPIFIKPNVIKKANGSAYYEAENIKVICGVYGPRSSKRSMVSDEGNIYCEFKFAPFSCNKRCGYIRNAQEREYSLIIQQAFLPAIRLNLYPKSTIDIYITVLENDGTTACLAAAITCASIALTDAGIQMYDLVAAASATCIKGNICLDPDASEEENDTNSKFMLSYMPSLKQITHVLCTGKMEAEQSIEAINTCIDACNSIKTVMDHCLINSL</sequence>
<feature type="domain" description="Exoribonuclease phosphorolytic" evidence="9">
    <location>
        <begin position="40"/>
        <end position="168"/>
    </location>
</feature>
<keyword evidence="8" id="KW-0539">Nucleus</keyword>
<proteinExistence type="inferred from homology"/>
<organism evidence="10 11">
    <name type="scientific">Piromyces finnis</name>
    <dbReference type="NCBI Taxonomy" id="1754191"/>
    <lineage>
        <taxon>Eukaryota</taxon>
        <taxon>Fungi</taxon>
        <taxon>Fungi incertae sedis</taxon>
        <taxon>Chytridiomycota</taxon>
        <taxon>Chytridiomycota incertae sedis</taxon>
        <taxon>Neocallimastigomycetes</taxon>
        <taxon>Neocallimastigales</taxon>
        <taxon>Neocallimastigaceae</taxon>
        <taxon>Piromyces</taxon>
    </lineage>
</organism>
<protein>
    <submittedName>
        <fullName evidence="10">Ribosomal protein S5 domain 2-like protein</fullName>
    </submittedName>
</protein>
<dbReference type="OrthoDB" id="2504340at2759"/>
<dbReference type="GO" id="GO:0005840">
    <property type="term" value="C:ribosome"/>
    <property type="evidence" value="ECO:0007669"/>
    <property type="project" value="UniProtKB-KW"/>
</dbReference>
<dbReference type="GO" id="GO:0071028">
    <property type="term" value="P:nuclear mRNA surveillance"/>
    <property type="evidence" value="ECO:0007669"/>
    <property type="project" value="TreeGrafter"/>
</dbReference>
<keyword evidence="11" id="KW-1185">Reference proteome</keyword>